<dbReference type="AlphaFoldDB" id="A0A0F9E0C9"/>
<reference evidence="1" key="1">
    <citation type="journal article" date="2015" name="Nature">
        <title>Complex archaea that bridge the gap between prokaryotes and eukaryotes.</title>
        <authorList>
            <person name="Spang A."/>
            <person name="Saw J.H."/>
            <person name="Jorgensen S.L."/>
            <person name="Zaremba-Niedzwiedzka K."/>
            <person name="Martijn J."/>
            <person name="Lind A.E."/>
            <person name="van Eijk R."/>
            <person name="Schleper C."/>
            <person name="Guy L."/>
            <person name="Ettema T.J."/>
        </authorList>
    </citation>
    <scope>NUCLEOTIDE SEQUENCE</scope>
</reference>
<dbReference type="EMBL" id="LAZR01029447">
    <property type="protein sequence ID" value="KKL59551.1"/>
    <property type="molecule type" value="Genomic_DNA"/>
</dbReference>
<gene>
    <name evidence="1" type="ORF">LCGC14_2214190</name>
</gene>
<proteinExistence type="predicted"/>
<organism evidence="1">
    <name type="scientific">marine sediment metagenome</name>
    <dbReference type="NCBI Taxonomy" id="412755"/>
    <lineage>
        <taxon>unclassified sequences</taxon>
        <taxon>metagenomes</taxon>
        <taxon>ecological metagenomes</taxon>
    </lineage>
</organism>
<accession>A0A0F9E0C9</accession>
<name>A0A0F9E0C9_9ZZZZ</name>
<comment type="caution">
    <text evidence="1">The sequence shown here is derived from an EMBL/GenBank/DDBJ whole genome shotgun (WGS) entry which is preliminary data.</text>
</comment>
<sequence>MTMTKIPNAIVRAAMDEPAGVDRDAKVARLQRELAKTRENIVEATRVETRSQLVQSAYARLRRNLFAGMTPEERQAVDGMYLFMHAGNVDLVRNIPSGTDAGENRRFEQDVTMAEAMRETETVSEAAG</sequence>
<protein>
    <submittedName>
        <fullName evidence="1">Uncharacterized protein</fullName>
    </submittedName>
</protein>
<evidence type="ECO:0000313" key="1">
    <source>
        <dbReference type="EMBL" id="KKL59551.1"/>
    </source>
</evidence>